<dbReference type="AlphaFoldDB" id="A0A375CE43"/>
<dbReference type="EMBL" id="OFSQ01000038">
    <property type="protein sequence ID" value="SOY68184.1"/>
    <property type="molecule type" value="Genomic_DNA"/>
</dbReference>
<sequence>MARPASQSRNPDASDPLPSLLRRRVLHAAMLAGFGSMPPVGLAAPAQAGQRWAPGGTVRIVVPFAAGGTADLVARLLAEGLARRLGQPVIIDNRVGAGGNIGIVSVARAVPDGRTLLLASTAFLTNPALHPDRPPYDPVRQFAAISELVSAPDLILVRSGSPFSSLGDLMARAKASPGTVSYATPGNGNSVHLGAELLWQKAGVKLLHVPYNGAAPAIQAALGGQVDCALSALPPALPLLAAGKLRALAVGGTARWHTLPGVPTIAESGFAGYRSETMQALYAPAGTPAAAIDRLHRDVTSVLAEAAVRQRLVEMGFAVVAGSPEALARRVAEEAPRWARVAATAKIRAD</sequence>
<comment type="caution">
    <text evidence="2">The sequence shown here is derived from an EMBL/GenBank/DDBJ whole genome shotgun (WGS) entry which is preliminary data.</text>
</comment>
<evidence type="ECO:0000313" key="2">
    <source>
        <dbReference type="EMBL" id="SOY68184.1"/>
    </source>
</evidence>
<dbReference type="Proteomes" id="UP000256780">
    <property type="component" value="Chromosome CBM2587_b"/>
</dbReference>
<gene>
    <name evidence="2" type="ORF">CBM2587_B90620</name>
</gene>
<dbReference type="InterPro" id="IPR006311">
    <property type="entry name" value="TAT_signal"/>
</dbReference>
<dbReference type="InterPro" id="IPR042100">
    <property type="entry name" value="Bug_dom1"/>
</dbReference>
<protein>
    <recommendedName>
        <fullName evidence="3">Extra-cytoplasmic solute receptor</fullName>
    </recommendedName>
</protein>
<evidence type="ECO:0000256" key="1">
    <source>
        <dbReference type="ARBA" id="ARBA00006987"/>
    </source>
</evidence>
<dbReference type="PROSITE" id="PS51318">
    <property type="entry name" value="TAT"/>
    <property type="match status" value="1"/>
</dbReference>
<dbReference type="PANTHER" id="PTHR42928">
    <property type="entry name" value="TRICARBOXYLATE-BINDING PROTEIN"/>
    <property type="match status" value="1"/>
</dbReference>
<dbReference type="CDD" id="cd13578">
    <property type="entry name" value="PBP2_Bug27"/>
    <property type="match status" value="1"/>
</dbReference>
<dbReference type="PANTHER" id="PTHR42928:SF5">
    <property type="entry name" value="BLR1237 PROTEIN"/>
    <property type="match status" value="1"/>
</dbReference>
<accession>A0A375CE43</accession>
<dbReference type="RefSeq" id="WP_232346744.1">
    <property type="nucleotide sequence ID" value="NZ_LT976854.1"/>
</dbReference>
<dbReference type="SUPFAM" id="SSF53850">
    <property type="entry name" value="Periplasmic binding protein-like II"/>
    <property type="match status" value="1"/>
</dbReference>
<comment type="similarity">
    <text evidence="1">Belongs to the UPF0065 (bug) family.</text>
</comment>
<proteinExistence type="inferred from homology"/>
<dbReference type="Pfam" id="PF03401">
    <property type="entry name" value="TctC"/>
    <property type="match status" value="1"/>
</dbReference>
<dbReference type="Gene3D" id="3.40.190.10">
    <property type="entry name" value="Periplasmic binding protein-like II"/>
    <property type="match status" value="1"/>
</dbReference>
<dbReference type="InterPro" id="IPR005064">
    <property type="entry name" value="BUG"/>
</dbReference>
<evidence type="ECO:0008006" key="3">
    <source>
        <dbReference type="Google" id="ProtNLM"/>
    </source>
</evidence>
<reference evidence="2" key="1">
    <citation type="submission" date="2018-01" db="EMBL/GenBank/DDBJ databases">
        <authorList>
            <person name="Clerissi C."/>
        </authorList>
    </citation>
    <scope>NUCLEOTIDE SEQUENCE</scope>
    <source>
        <strain evidence="2">Cupriavidus sp. LMG 19464</strain>
    </source>
</reference>
<organism evidence="2">
    <name type="scientific">Cupriavidus taiwanensis</name>
    <dbReference type="NCBI Taxonomy" id="164546"/>
    <lineage>
        <taxon>Bacteria</taxon>
        <taxon>Pseudomonadati</taxon>
        <taxon>Pseudomonadota</taxon>
        <taxon>Betaproteobacteria</taxon>
        <taxon>Burkholderiales</taxon>
        <taxon>Burkholderiaceae</taxon>
        <taxon>Cupriavidus</taxon>
    </lineage>
</organism>
<dbReference type="Gene3D" id="3.40.190.150">
    <property type="entry name" value="Bordetella uptake gene, domain 1"/>
    <property type="match status" value="1"/>
</dbReference>
<dbReference type="PIRSF" id="PIRSF017082">
    <property type="entry name" value="YflP"/>
    <property type="match status" value="1"/>
</dbReference>
<name>A0A375CE43_9BURK</name>